<sequence length="304" mass="33726">MAKSVTATQPHQSHSRASWRDYYEMTKPNVVLLLLLTALVGMCLSTSGWLPLQPLVAGLFGIGALSAAAAVINHVMDRRIDAQMARTFNRPVPKGKVSPRRALIFATLMAFAGYLVLDLWVNRLTALLTLASLVGYAMIYTMYLKRATPQNIVIGGLAGAAPPLLGWTAITGEVHPYALLLVLIVFIWTPPHFWALAIHREKDYARAKIPMLPVTHGVEFTKTSVLLYTILLAIVCLMPYLVGMTGIIYFAGSSLLNVGFLYYALKLKFNADEDTAMQTFRFSIVHLMVLFLVLLVDHYFKINL</sequence>
<dbReference type="Proteomes" id="UP000614272">
    <property type="component" value="Unassembled WGS sequence"/>
</dbReference>
<dbReference type="Pfam" id="PF01040">
    <property type="entry name" value="UbiA"/>
    <property type="match status" value="1"/>
</dbReference>
<evidence type="ECO:0000256" key="10">
    <source>
        <dbReference type="ARBA" id="ARBA00030253"/>
    </source>
</evidence>
<organism evidence="15 16">
    <name type="scientific">Lacimicrobium alkaliphilum</name>
    <dbReference type="NCBI Taxonomy" id="1526571"/>
    <lineage>
        <taxon>Bacteria</taxon>
        <taxon>Pseudomonadati</taxon>
        <taxon>Pseudomonadota</taxon>
        <taxon>Gammaproteobacteria</taxon>
        <taxon>Alteromonadales</taxon>
        <taxon>Alteromonadaceae</taxon>
        <taxon>Lacimicrobium</taxon>
    </lineage>
</organism>
<comment type="catalytic activity">
    <reaction evidence="13 14">
        <text>heme b + (2E,6E)-farnesyl diphosphate + H2O = Fe(II)-heme o + diphosphate</text>
        <dbReference type="Rhea" id="RHEA:28070"/>
        <dbReference type="ChEBI" id="CHEBI:15377"/>
        <dbReference type="ChEBI" id="CHEBI:33019"/>
        <dbReference type="ChEBI" id="CHEBI:60344"/>
        <dbReference type="ChEBI" id="CHEBI:60530"/>
        <dbReference type="ChEBI" id="CHEBI:175763"/>
        <dbReference type="EC" id="2.5.1.141"/>
    </reaction>
</comment>
<keyword evidence="9 14" id="KW-0472">Membrane</keyword>
<evidence type="ECO:0000256" key="6">
    <source>
        <dbReference type="ARBA" id="ARBA00022692"/>
    </source>
</evidence>
<evidence type="ECO:0000256" key="13">
    <source>
        <dbReference type="ARBA" id="ARBA00047690"/>
    </source>
</evidence>
<keyword evidence="8 14" id="KW-0350">Heme biosynthesis</keyword>
<dbReference type="PANTHER" id="PTHR43448">
    <property type="entry name" value="PROTOHEME IX FARNESYLTRANSFERASE, MITOCHONDRIAL"/>
    <property type="match status" value="1"/>
</dbReference>
<dbReference type="EMBL" id="BMGJ01000019">
    <property type="protein sequence ID" value="GGD77177.1"/>
    <property type="molecule type" value="Genomic_DNA"/>
</dbReference>
<dbReference type="InterPro" id="IPR000537">
    <property type="entry name" value="UbiA_prenyltransferase"/>
</dbReference>
<dbReference type="HAMAP" id="MF_00154">
    <property type="entry name" value="CyoE_CtaB"/>
    <property type="match status" value="1"/>
</dbReference>
<dbReference type="InterPro" id="IPR006369">
    <property type="entry name" value="Protohaem_IX_farnesylTrfase"/>
</dbReference>
<evidence type="ECO:0000313" key="16">
    <source>
        <dbReference type="Proteomes" id="UP000614272"/>
    </source>
</evidence>
<feature type="transmembrane region" description="Helical" evidence="14">
    <location>
        <begin position="247"/>
        <end position="267"/>
    </location>
</feature>
<dbReference type="NCBIfam" id="TIGR01473">
    <property type="entry name" value="cyoE_ctaB"/>
    <property type="match status" value="1"/>
</dbReference>
<dbReference type="InterPro" id="IPR030470">
    <property type="entry name" value="UbiA_prenylTrfase_CS"/>
</dbReference>
<evidence type="ECO:0000313" key="15">
    <source>
        <dbReference type="EMBL" id="GGD77177.1"/>
    </source>
</evidence>
<reference evidence="16" key="1">
    <citation type="journal article" date="2019" name="Int. J. Syst. Evol. Microbiol.">
        <title>The Global Catalogue of Microorganisms (GCM) 10K type strain sequencing project: providing services to taxonomists for standard genome sequencing and annotation.</title>
        <authorList>
            <consortium name="The Broad Institute Genomics Platform"/>
            <consortium name="The Broad Institute Genome Sequencing Center for Infectious Disease"/>
            <person name="Wu L."/>
            <person name="Ma J."/>
        </authorList>
    </citation>
    <scope>NUCLEOTIDE SEQUENCE [LARGE SCALE GENOMIC DNA]</scope>
    <source>
        <strain evidence="16">CGMCC 1.12923</strain>
    </source>
</reference>
<feature type="transmembrane region" description="Helical" evidence="14">
    <location>
        <begin position="220"/>
        <end position="241"/>
    </location>
</feature>
<evidence type="ECO:0000256" key="2">
    <source>
        <dbReference type="ARBA" id="ARBA00004919"/>
    </source>
</evidence>
<feature type="transmembrane region" description="Helical" evidence="14">
    <location>
        <begin position="279"/>
        <end position="300"/>
    </location>
</feature>
<dbReference type="EC" id="2.5.1.141" evidence="3 14"/>
<keyword evidence="16" id="KW-1185">Reference proteome</keyword>
<comment type="caution">
    <text evidence="15">The sequence shown here is derived from an EMBL/GenBank/DDBJ whole genome shotgun (WGS) entry which is preliminary data.</text>
</comment>
<accession>A0ABQ1RSE7</accession>
<evidence type="ECO:0000256" key="5">
    <source>
        <dbReference type="ARBA" id="ARBA00022679"/>
    </source>
</evidence>
<comment type="subcellular location">
    <subcellularLocation>
        <location evidence="1 14">Cell membrane</location>
        <topology evidence="1 14">Multi-pass membrane protein</topology>
    </subcellularLocation>
</comment>
<dbReference type="CDD" id="cd13957">
    <property type="entry name" value="PT_UbiA_Cox10"/>
    <property type="match status" value="1"/>
</dbReference>
<keyword evidence="6 14" id="KW-0812">Transmembrane</keyword>
<feature type="transmembrane region" description="Helical" evidence="14">
    <location>
        <begin position="126"/>
        <end position="144"/>
    </location>
</feature>
<evidence type="ECO:0000256" key="8">
    <source>
        <dbReference type="ARBA" id="ARBA00023133"/>
    </source>
</evidence>
<dbReference type="NCBIfam" id="NF003349">
    <property type="entry name" value="PRK04375.1-2"/>
    <property type="match status" value="1"/>
</dbReference>
<keyword evidence="5 14" id="KW-0808">Transferase</keyword>
<name>A0ABQ1RSE7_9ALTE</name>
<evidence type="ECO:0000256" key="4">
    <source>
        <dbReference type="ARBA" id="ARBA00022475"/>
    </source>
</evidence>
<comment type="pathway">
    <text evidence="2 14">Porphyrin-containing compound metabolism; heme O biosynthesis; heme O from protoheme: step 1/1.</text>
</comment>
<evidence type="ECO:0000256" key="11">
    <source>
        <dbReference type="ARBA" id="ARBA00040810"/>
    </source>
</evidence>
<feature type="transmembrane region" description="Helical" evidence="14">
    <location>
        <begin position="30"/>
        <end position="50"/>
    </location>
</feature>
<keyword evidence="4 14" id="KW-1003">Cell membrane</keyword>
<dbReference type="Gene3D" id="1.10.357.140">
    <property type="entry name" value="UbiA prenyltransferase"/>
    <property type="match status" value="1"/>
</dbReference>
<feature type="transmembrane region" description="Helical" evidence="14">
    <location>
        <begin position="102"/>
        <end position="120"/>
    </location>
</feature>
<dbReference type="InterPro" id="IPR044878">
    <property type="entry name" value="UbiA_sf"/>
</dbReference>
<evidence type="ECO:0000256" key="3">
    <source>
        <dbReference type="ARBA" id="ARBA00012292"/>
    </source>
</evidence>
<evidence type="ECO:0000256" key="14">
    <source>
        <dbReference type="HAMAP-Rule" id="MF_00154"/>
    </source>
</evidence>
<dbReference type="PROSITE" id="PS00943">
    <property type="entry name" value="UBIA"/>
    <property type="match status" value="1"/>
</dbReference>
<gene>
    <name evidence="14 15" type="primary">cyoE</name>
    <name evidence="15" type="ORF">GCM10011357_35280</name>
</gene>
<evidence type="ECO:0000256" key="7">
    <source>
        <dbReference type="ARBA" id="ARBA00022989"/>
    </source>
</evidence>
<evidence type="ECO:0000256" key="9">
    <source>
        <dbReference type="ARBA" id="ARBA00023136"/>
    </source>
</evidence>
<proteinExistence type="inferred from homology"/>
<protein>
    <recommendedName>
        <fullName evidence="11 14">Protoheme IX farnesyltransferase</fullName>
        <ecNumber evidence="3 14">2.5.1.141</ecNumber>
    </recommendedName>
    <alternativeName>
        <fullName evidence="12 14">Heme B farnesyltransferase</fullName>
    </alternativeName>
    <alternativeName>
        <fullName evidence="10 14">Heme O synthase</fullName>
    </alternativeName>
</protein>
<feature type="transmembrane region" description="Helical" evidence="14">
    <location>
        <begin position="176"/>
        <end position="199"/>
    </location>
</feature>
<dbReference type="PANTHER" id="PTHR43448:SF7">
    <property type="entry name" value="4-HYDROXYBENZOATE SOLANESYLTRANSFERASE"/>
    <property type="match status" value="1"/>
</dbReference>
<comment type="function">
    <text evidence="14">Converts heme B (protoheme IX) to heme O by substitution of the vinyl group on carbon 2 of heme B porphyrin ring with a hydroxyethyl farnesyl side group.</text>
</comment>
<comment type="similarity">
    <text evidence="14">Belongs to the UbiA prenyltransferase family. Protoheme IX farnesyltransferase subfamily.</text>
</comment>
<evidence type="ECO:0000256" key="1">
    <source>
        <dbReference type="ARBA" id="ARBA00004651"/>
    </source>
</evidence>
<feature type="transmembrane region" description="Helical" evidence="14">
    <location>
        <begin position="151"/>
        <end position="170"/>
    </location>
</feature>
<feature type="transmembrane region" description="Helical" evidence="14">
    <location>
        <begin position="56"/>
        <end position="76"/>
    </location>
</feature>
<dbReference type="RefSeq" id="WP_099036144.1">
    <property type="nucleotide sequence ID" value="NZ_BMGJ01000019.1"/>
</dbReference>
<comment type="miscellaneous">
    <text evidence="14">Carbon 2 of the heme B porphyrin ring is defined according to the Fischer nomenclature.</text>
</comment>
<keyword evidence="7 14" id="KW-1133">Transmembrane helix</keyword>
<evidence type="ECO:0000256" key="12">
    <source>
        <dbReference type="ARBA" id="ARBA00042475"/>
    </source>
</evidence>